<gene>
    <name evidence="6" type="ORF">Lalb_Chr06g0166741</name>
</gene>
<keyword evidence="7" id="KW-1185">Reference proteome</keyword>
<dbReference type="InterPro" id="IPR013815">
    <property type="entry name" value="ATP_grasp_subdomain_1"/>
</dbReference>
<dbReference type="GO" id="GO:0006164">
    <property type="term" value="P:purine nucleotide biosynthetic process"/>
    <property type="evidence" value="ECO:0007669"/>
    <property type="project" value="UniProtKB-KW"/>
</dbReference>
<dbReference type="GO" id="GO:0009507">
    <property type="term" value="C:chloroplast"/>
    <property type="evidence" value="ECO:0007669"/>
    <property type="project" value="TreeGrafter"/>
</dbReference>
<keyword evidence="3 4" id="KW-0067">ATP-binding</keyword>
<keyword evidence="2" id="KW-0658">Purine biosynthesis</keyword>
<comment type="caution">
    <text evidence="6">The sequence shown here is derived from an EMBL/GenBank/DDBJ whole genome shotgun (WGS) entry which is preliminary data.</text>
</comment>
<organism evidence="6 7">
    <name type="scientific">Lupinus albus</name>
    <name type="common">White lupine</name>
    <name type="synonym">Lupinus termis</name>
    <dbReference type="NCBI Taxonomy" id="3870"/>
    <lineage>
        <taxon>Eukaryota</taxon>
        <taxon>Viridiplantae</taxon>
        <taxon>Streptophyta</taxon>
        <taxon>Embryophyta</taxon>
        <taxon>Tracheophyta</taxon>
        <taxon>Spermatophyta</taxon>
        <taxon>Magnoliopsida</taxon>
        <taxon>eudicotyledons</taxon>
        <taxon>Gunneridae</taxon>
        <taxon>Pentapetalae</taxon>
        <taxon>rosids</taxon>
        <taxon>fabids</taxon>
        <taxon>Fabales</taxon>
        <taxon>Fabaceae</taxon>
        <taxon>Papilionoideae</taxon>
        <taxon>50 kb inversion clade</taxon>
        <taxon>genistoids sensu lato</taxon>
        <taxon>core genistoids</taxon>
        <taxon>Genisteae</taxon>
        <taxon>Lupinus</taxon>
    </lineage>
</organism>
<evidence type="ECO:0000256" key="4">
    <source>
        <dbReference type="PROSITE-ProRule" id="PRU00409"/>
    </source>
</evidence>
<evidence type="ECO:0000256" key="2">
    <source>
        <dbReference type="ARBA" id="ARBA00022755"/>
    </source>
</evidence>
<dbReference type="AlphaFoldDB" id="A0A6A4QF62"/>
<dbReference type="Proteomes" id="UP000447434">
    <property type="component" value="Chromosome 6"/>
</dbReference>
<dbReference type="Pfam" id="PF02222">
    <property type="entry name" value="ATP-grasp"/>
    <property type="match status" value="1"/>
</dbReference>
<sequence length="107" mass="12047">MISLMQLFNILQDKYLQKVHFSQLGVPLPEFMQIDDLEGAKKAGELFGYPLMIKSRRLAYDGRGNAVAKSKEELPSAVDALGGFHHGLYVEKWAPFVKVNIISKICH</sequence>
<dbReference type="GO" id="GO:0046872">
    <property type="term" value="F:metal ion binding"/>
    <property type="evidence" value="ECO:0007669"/>
    <property type="project" value="InterPro"/>
</dbReference>
<dbReference type="InterPro" id="IPR011761">
    <property type="entry name" value="ATP-grasp"/>
</dbReference>
<dbReference type="FunFam" id="3.30.1490.20:FF:000016">
    <property type="entry name" value="phosphoribosylaminoimidazole carboxylase, chloroplastic"/>
    <property type="match status" value="1"/>
</dbReference>
<accession>A0A6A4QF62</accession>
<dbReference type="PROSITE" id="PS50975">
    <property type="entry name" value="ATP_GRASP"/>
    <property type="match status" value="1"/>
</dbReference>
<evidence type="ECO:0000259" key="5">
    <source>
        <dbReference type="PROSITE" id="PS50975"/>
    </source>
</evidence>
<dbReference type="PANTHER" id="PTHR11609">
    <property type="entry name" value="PURINE BIOSYNTHESIS PROTEIN 6/7, PUR6/7"/>
    <property type="match status" value="1"/>
</dbReference>
<evidence type="ECO:0000256" key="1">
    <source>
        <dbReference type="ARBA" id="ARBA00022741"/>
    </source>
</evidence>
<name>A0A6A4QF62_LUPAL</name>
<proteinExistence type="predicted"/>
<dbReference type="PANTHER" id="PTHR11609:SF5">
    <property type="entry name" value="PHOSPHORIBOSYLAMINOIMIDAZOLE CARBOXYLASE"/>
    <property type="match status" value="1"/>
</dbReference>
<dbReference type="SUPFAM" id="SSF56059">
    <property type="entry name" value="Glutathione synthetase ATP-binding domain-like"/>
    <property type="match status" value="1"/>
</dbReference>
<keyword evidence="1 4" id="KW-0547">Nucleotide-binding</keyword>
<evidence type="ECO:0000256" key="3">
    <source>
        <dbReference type="ARBA" id="ARBA00022840"/>
    </source>
</evidence>
<reference evidence="7" key="1">
    <citation type="journal article" date="2020" name="Nat. Commun.">
        <title>Genome sequence of the cluster root forming white lupin.</title>
        <authorList>
            <person name="Hufnagel B."/>
            <person name="Marques A."/>
            <person name="Soriano A."/>
            <person name="Marques L."/>
            <person name="Divol F."/>
            <person name="Doumas P."/>
            <person name="Sallet E."/>
            <person name="Mancinotti D."/>
            <person name="Carrere S."/>
            <person name="Marande W."/>
            <person name="Arribat S."/>
            <person name="Keller J."/>
            <person name="Huneau C."/>
            <person name="Blein T."/>
            <person name="Aime D."/>
            <person name="Laguerre M."/>
            <person name="Taylor J."/>
            <person name="Schubert V."/>
            <person name="Nelson M."/>
            <person name="Geu-Flores F."/>
            <person name="Crespi M."/>
            <person name="Gallardo-Guerrero K."/>
            <person name="Delaux P.-M."/>
            <person name="Salse J."/>
            <person name="Berges H."/>
            <person name="Guyot R."/>
            <person name="Gouzy J."/>
            <person name="Peret B."/>
        </authorList>
    </citation>
    <scope>NUCLEOTIDE SEQUENCE [LARGE SCALE GENOMIC DNA]</scope>
    <source>
        <strain evidence="7">cv. Amiga</strain>
    </source>
</reference>
<dbReference type="EMBL" id="WOCE01000006">
    <property type="protein sequence ID" value="KAE9611844.1"/>
    <property type="molecule type" value="Genomic_DNA"/>
</dbReference>
<dbReference type="InterPro" id="IPR003135">
    <property type="entry name" value="ATP-grasp_carboxylate-amine"/>
</dbReference>
<protein>
    <submittedName>
        <fullName evidence="6">Putative phosphoribosylaminoimidazole carboxylase</fullName>
    </submittedName>
</protein>
<evidence type="ECO:0000313" key="6">
    <source>
        <dbReference type="EMBL" id="KAE9611844.1"/>
    </source>
</evidence>
<dbReference type="OrthoDB" id="1681013at2759"/>
<dbReference type="GO" id="GO:0005524">
    <property type="term" value="F:ATP binding"/>
    <property type="evidence" value="ECO:0007669"/>
    <property type="project" value="UniProtKB-UniRule"/>
</dbReference>
<dbReference type="Gene3D" id="3.30.1490.20">
    <property type="entry name" value="ATP-grasp fold, A domain"/>
    <property type="match status" value="1"/>
</dbReference>
<feature type="domain" description="ATP-grasp" evidence="5">
    <location>
        <begin position="18"/>
        <end position="73"/>
    </location>
</feature>
<evidence type="ECO:0000313" key="7">
    <source>
        <dbReference type="Proteomes" id="UP000447434"/>
    </source>
</evidence>